<feature type="transmembrane region" description="Helical" evidence="8">
    <location>
        <begin position="682"/>
        <end position="704"/>
    </location>
</feature>
<evidence type="ECO:0000313" key="11">
    <source>
        <dbReference type="Proteomes" id="UP001183388"/>
    </source>
</evidence>
<organism evidence="10 11">
    <name type="scientific">Streptomyces boetiae</name>
    <dbReference type="NCBI Taxonomy" id="3075541"/>
    <lineage>
        <taxon>Bacteria</taxon>
        <taxon>Bacillati</taxon>
        <taxon>Actinomycetota</taxon>
        <taxon>Actinomycetes</taxon>
        <taxon>Kitasatosporales</taxon>
        <taxon>Streptomycetaceae</taxon>
        <taxon>Streptomyces</taxon>
    </lineage>
</organism>
<sequence>MNATGTGIPRTTDDDGGGGVFARVARFSYRRRRLTLGLWVLAMVAIWAGASAAGSAYREDYSLPGTESQEAADLLEEHGSDRAGDTVEIVLRSEAEGGLAGGEVRQRVEGMLDEVAGLPRVEQVRSPYEDASAVAPGGAIGFATVVLDVPSEQMTLPEVERIHETAREAAGDGLRVELGGDAARLLAAGEGGAAEGMGMLAALVILVFLFGTVIAAGLPILTAVFAVGSTLGVIVLASHVFTIADYTPYTMMLVGLGVGIDYALLSFARYRSELIAGASPERATTRALDAAGRTVFFAGCTVIVALLGLVALGLGSLQGIALSVALTVLATMIASLTLLPALLGVFGRRFQRQFTARAARRSAKGKRPEGAVWRRLGAAVQRRPVAALLVAVVGLGALAAPALGMRLGFADAGNDPAGSTSREAYDLLSEGFGPGFNGPLVVVADATEGAADAEEAGNALSRLLGETPGVAAATPPVLTGDGRVATVIAFPDSAPQDEATADLVAALRGEVLPALEDRTGADYLVGGATAATQDYSDTVAGRMPLFVAIVVGLSLLLLAVVFRSALIPLKAALLNLLSIGAALGAMTLVFQEGAFGLVEAGPIEAFLPVMIFAIVFGLSMDYEIFLVSRIHEEWERTGNASAAVREGLGHTGSVITAAGAIMIVVFGAFMLSPERMLQQMGFGMAVAIFVDAVIIRCLIVPAAMELLGRRAWWLPAPLERLLPRVRLETPEPAPAVAGGAGDPDLDPAGSQERDPRSARI</sequence>
<dbReference type="InterPro" id="IPR000731">
    <property type="entry name" value="SSD"/>
</dbReference>
<evidence type="ECO:0000256" key="7">
    <source>
        <dbReference type="SAM" id="MobiDB-lite"/>
    </source>
</evidence>
<keyword evidence="11" id="KW-1185">Reference proteome</keyword>
<proteinExistence type="inferred from homology"/>
<feature type="transmembrane region" description="Helical" evidence="8">
    <location>
        <begin position="385"/>
        <end position="404"/>
    </location>
</feature>
<feature type="transmembrane region" description="Helical" evidence="8">
    <location>
        <begin position="605"/>
        <end position="627"/>
    </location>
</feature>
<feature type="transmembrane region" description="Helical" evidence="8">
    <location>
        <begin position="648"/>
        <end position="670"/>
    </location>
</feature>
<feature type="domain" description="SSD" evidence="9">
    <location>
        <begin position="220"/>
        <end position="345"/>
    </location>
</feature>
<evidence type="ECO:0000259" key="9">
    <source>
        <dbReference type="PROSITE" id="PS50156"/>
    </source>
</evidence>
<evidence type="ECO:0000256" key="2">
    <source>
        <dbReference type="ARBA" id="ARBA00010157"/>
    </source>
</evidence>
<keyword evidence="4 8" id="KW-0812">Transmembrane</keyword>
<feature type="transmembrane region" description="Helical" evidence="8">
    <location>
        <begin position="320"/>
        <end position="347"/>
    </location>
</feature>
<dbReference type="PANTHER" id="PTHR33406">
    <property type="entry name" value="MEMBRANE PROTEIN MJ1562-RELATED"/>
    <property type="match status" value="1"/>
</dbReference>
<gene>
    <name evidence="10" type="ORF">RM780_01100</name>
</gene>
<dbReference type="PANTHER" id="PTHR33406:SF11">
    <property type="entry name" value="MEMBRANE PROTEIN SCO6666-RELATED"/>
    <property type="match status" value="1"/>
</dbReference>
<feature type="transmembrane region" description="Helical" evidence="8">
    <location>
        <begin position="223"/>
        <end position="243"/>
    </location>
</feature>
<dbReference type="EMBL" id="JAVREN010000001">
    <property type="protein sequence ID" value="MDT0305563.1"/>
    <property type="molecule type" value="Genomic_DNA"/>
</dbReference>
<evidence type="ECO:0000256" key="1">
    <source>
        <dbReference type="ARBA" id="ARBA00004651"/>
    </source>
</evidence>
<feature type="transmembrane region" description="Helical" evidence="8">
    <location>
        <begin position="36"/>
        <end position="57"/>
    </location>
</feature>
<comment type="caution">
    <text evidence="10">The sequence shown here is derived from an EMBL/GenBank/DDBJ whole genome shotgun (WGS) entry which is preliminary data.</text>
</comment>
<feature type="transmembrane region" description="Helical" evidence="8">
    <location>
        <begin position="545"/>
        <end position="566"/>
    </location>
</feature>
<accession>A0ABU2L2N1</accession>
<feature type="transmembrane region" description="Helical" evidence="8">
    <location>
        <begin position="291"/>
        <end position="314"/>
    </location>
</feature>
<dbReference type="PROSITE" id="PS50156">
    <property type="entry name" value="SSD"/>
    <property type="match status" value="1"/>
</dbReference>
<dbReference type="Pfam" id="PF03176">
    <property type="entry name" value="MMPL"/>
    <property type="match status" value="2"/>
</dbReference>
<evidence type="ECO:0000256" key="3">
    <source>
        <dbReference type="ARBA" id="ARBA00022475"/>
    </source>
</evidence>
<evidence type="ECO:0000256" key="4">
    <source>
        <dbReference type="ARBA" id="ARBA00022692"/>
    </source>
</evidence>
<evidence type="ECO:0000256" key="6">
    <source>
        <dbReference type="ARBA" id="ARBA00023136"/>
    </source>
</evidence>
<evidence type="ECO:0000256" key="5">
    <source>
        <dbReference type="ARBA" id="ARBA00022989"/>
    </source>
</evidence>
<dbReference type="InterPro" id="IPR050545">
    <property type="entry name" value="Mycobact_MmpL"/>
</dbReference>
<feature type="compositionally biased region" description="Basic and acidic residues" evidence="7">
    <location>
        <begin position="751"/>
        <end position="760"/>
    </location>
</feature>
<dbReference type="RefSeq" id="WP_311628469.1">
    <property type="nucleotide sequence ID" value="NZ_JAVREN010000001.1"/>
</dbReference>
<dbReference type="Proteomes" id="UP001183388">
    <property type="component" value="Unassembled WGS sequence"/>
</dbReference>
<dbReference type="InterPro" id="IPR004869">
    <property type="entry name" value="MMPL_dom"/>
</dbReference>
<reference evidence="11" key="1">
    <citation type="submission" date="2023-07" db="EMBL/GenBank/DDBJ databases">
        <title>30 novel species of actinomycetes from the DSMZ collection.</title>
        <authorList>
            <person name="Nouioui I."/>
        </authorList>
    </citation>
    <scope>NUCLEOTIDE SEQUENCE [LARGE SCALE GENOMIC DNA]</scope>
    <source>
        <strain evidence="11">DSM 44917</strain>
    </source>
</reference>
<dbReference type="Gene3D" id="1.20.1640.10">
    <property type="entry name" value="Multidrug efflux transporter AcrB transmembrane domain"/>
    <property type="match status" value="2"/>
</dbReference>
<comment type="subcellular location">
    <subcellularLocation>
        <location evidence="1">Cell membrane</location>
        <topology evidence="1">Multi-pass membrane protein</topology>
    </subcellularLocation>
</comment>
<dbReference type="SUPFAM" id="SSF82866">
    <property type="entry name" value="Multidrug efflux transporter AcrB transmembrane domain"/>
    <property type="match status" value="2"/>
</dbReference>
<keyword evidence="5 8" id="KW-1133">Transmembrane helix</keyword>
<protein>
    <submittedName>
        <fullName evidence="10">MMPL family transporter</fullName>
    </submittedName>
</protein>
<evidence type="ECO:0000256" key="8">
    <source>
        <dbReference type="SAM" id="Phobius"/>
    </source>
</evidence>
<name>A0ABU2L2N1_9ACTN</name>
<evidence type="ECO:0000313" key="10">
    <source>
        <dbReference type="EMBL" id="MDT0305563.1"/>
    </source>
</evidence>
<feature type="region of interest" description="Disordered" evidence="7">
    <location>
        <begin position="732"/>
        <end position="760"/>
    </location>
</feature>
<feature type="transmembrane region" description="Helical" evidence="8">
    <location>
        <begin position="196"/>
        <end position="216"/>
    </location>
</feature>
<comment type="similarity">
    <text evidence="2">Belongs to the resistance-nodulation-cell division (RND) (TC 2.A.6) family. MmpL subfamily.</text>
</comment>
<feature type="transmembrane region" description="Helical" evidence="8">
    <location>
        <begin position="573"/>
        <end position="590"/>
    </location>
</feature>
<feature type="transmembrane region" description="Helical" evidence="8">
    <location>
        <begin position="249"/>
        <end position="270"/>
    </location>
</feature>
<keyword evidence="6 8" id="KW-0472">Membrane</keyword>
<keyword evidence="3" id="KW-1003">Cell membrane</keyword>